<reference evidence="1" key="1">
    <citation type="journal article" date="2014" name="Front. Microbiol.">
        <title>High frequency of phylogenetically diverse reductive dehalogenase-homologous genes in deep subseafloor sedimentary metagenomes.</title>
        <authorList>
            <person name="Kawai M."/>
            <person name="Futagami T."/>
            <person name="Toyoda A."/>
            <person name="Takaki Y."/>
            <person name="Nishi S."/>
            <person name="Hori S."/>
            <person name="Arai W."/>
            <person name="Tsubouchi T."/>
            <person name="Morono Y."/>
            <person name="Uchiyama I."/>
            <person name="Ito T."/>
            <person name="Fujiyama A."/>
            <person name="Inagaki F."/>
            <person name="Takami H."/>
        </authorList>
    </citation>
    <scope>NUCLEOTIDE SEQUENCE</scope>
    <source>
        <strain evidence="1">Expedition CK06-06</strain>
    </source>
</reference>
<gene>
    <name evidence="1" type="ORF">S12H4_32799</name>
</gene>
<accession>X1U095</accession>
<name>X1U095_9ZZZZ</name>
<feature type="non-terminal residue" evidence="1">
    <location>
        <position position="1"/>
    </location>
</feature>
<proteinExistence type="predicted"/>
<sequence>VQILKINLVFTSFDTSKFKGISSKKKANLL</sequence>
<dbReference type="AlphaFoldDB" id="X1U095"/>
<dbReference type="EMBL" id="BARW01019261">
    <property type="protein sequence ID" value="GAI93275.1"/>
    <property type="molecule type" value="Genomic_DNA"/>
</dbReference>
<evidence type="ECO:0000313" key="1">
    <source>
        <dbReference type="EMBL" id="GAI93275.1"/>
    </source>
</evidence>
<protein>
    <submittedName>
        <fullName evidence="1">Uncharacterized protein</fullName>
    </submittedName>
</protein>
<organism evidence="1">
    <name type="scientific">marine sediment metagenome</name>
    <dbReference type="NCBI Taxonomy" id="412755"/>
    <lineage>
        <taxon>unclassified sequences</taxon>
        <taxon>metagenomes</taxon>
        <taxon>ecological metagenomes</taxon>
    </lineage>
</organism>
<comment type="caution">
    <text evidence="1">The sequence shown here is derived from an EMBL/GenBank/DDBJ whole genome shotgun (WGS) entry which is preliminary data.</text>
</comment>